<keyword evidence="3" id="KW-0808">Transferase</keyword>
<reference evidence="3" key="1">
    <citation type="journal article" date="2020" name="mSystems">
        <title>Genome- and Community-Level Interaction Insights into Carbon Utilization and Element Cycling Functions of Hydrothermarchaeota in Hydrothermal Sediment.</title>
        <authorList>
            <person name="Zhou Z."/>
            <person name="Liu Y."/>
            <person name="Xu W."/>
            <person name="Pan J."/>
            <person name="Luo Z.H."/>
            <person name="Li M."/>
        </authorList>
    </citation>
    <scope>NUCLEOTIDE SEQUENCE [LARGE SCALE GENOMIC DNA]</scope>
    <source>
        <strain evidence="3">SpSt-143</strain>
    </source>
</reference>
<sequence length="369" mass="41397">MPPRVLHFKSIYLNRSETFIDRLIRHLQRYDPIVATLFPKHYTENLPIYTPSGWWAWRRDCWLKQLNRTPRFLYGLCRRLQPALVHAHFGLDGYRLIGLARKTGLPLVVSFYGHDVSRLPDAAGWQRRYQRLALQGTRFIAATEAMKQQLLRLGFPETRIAVVRFGLDLHQFAFQARHQAGPRLLLVGRLVEKKGHAVALEAVARLHALGIEARLSCLGDGPLRNALKEKAQKLGIADRVLFYGEVTNEQVHDAYYTHDVLLVPSQTATDGDQEGLPNVLIEGLACGIPVIATRHAGIPELVQHESTGLLVPEGDAEALAAAILRLMETPGLVARLSYAGRLAVEQLHSLERMVGDVEAVYDDVLKCIP</sequence>
<feature type="domain" description="Glycosyl transferase family 1" evidence="1">
    <location>
        <begin position="180"/>
        <end position="341"/>
    </location>
</feature>
<dbReference type="InterPro" id="IPR028098">
    <property type="entry name" value="Glyco_trans_4-like_N"/>
</dbReference>
<dbReference type="GO" id="GO:0016757">
    <property type="term" value="F:glycosyltransferase activity"/>
    <property type="evidence" value="ECO:0007669"/>
    <property type="project" value="InterPro"/>
</dbReference>
<dbReference type="PANTHER" id="PTHR45947">
    <property type="entry name" value="SULFOQUINOVOSYL TRANSFERASE SQD2"/>
    <property type="match status" value="1"/>
</dbReference>
<evidence type="ECO:0000259" key="1">
    <source>
        <dbReference type="Pfam" id="PF00534"/>
    </source>
</evidence>
<dbReference type="Pfam" id="PF13439">
    <property type="entry name" value="Glyco_transf_4"/>
    <property type="match status" value="1"/>
</dbReference>
<evidence type="ECO:0000259" key="2">
    <source>
        <dbReference type="Pfam" id="PF13439"/>
    </source>
</evidence>
<dbReference type="SUPFAM" id="SSF53756">
    <property type="entry name" value="UDP-Glycosyltransferase/glycogen phosphorylase"/>
    <property type="match status" value="1"/>
</dbReference>
<name>A0A7V2B207_RHOMR</name>
<accession>A0A7V2B207</accession>
<gene>
    <name evidence="3" type="ORF">ENO59_10040</name>
</gene>
<dbReference type="AlphaFoldDB" id="A0A7V2B207"/>
<proteinExistence type="predicted"/>
<protein>
    <submittedName>
        <fullName evidence="3">Glycosyltransferase</fullName>
    </submittedName>
</protein>
<feature type="domain" description="Glycosyltransferase subfamily 4-like N-terminal" evidence="2">
    <location>
        <begin position="17"/>
        <end position="170"/>
    </location>
</feature>
<organism evidence="3">
    <name type="scientific">Rhodothermus marinus</name>
    <name type="common">Rhodothermus obamensis</name>
    <dbReference type="NCBI Taxonomy" id="29549"/>
    <lineage>
        <taxon>Bacteria</taxon>
        <taxon>Pseudomonadati</taxon>
        <taxon>Rhodothermota</taxon>
        <taxon>Rhodothermia</taxon>
        <taxon>Rhodothermales</taxon>
        <taxon>Rhodothermaceae</taxon>
        <taxon>Rhodothermus</taxon>
    </lineage>
</organism>
<dbReference type="PANTHER" id="PTHR45947:SF3">
    <property type="entry name" value="SULFOQUINOVOSYL TRANSFERASE SQD2"/>
    <property type="match status" value="1"/>
</dbReference>
<dbReference type="Pfam" id="PF00534">
    <property type="entry name" value="Glycos_transf_1"/>
    <property type="match status" value="1"/>
</dbReference>
<dbReference type="InterPro" id="IPR001296">
    <property type="entry name" value="Glyco_trans_1"/>
</dbReference>
<comment type="caution">
    <text evidence="3">The sequence shown here is derived from an EMBL/GenBank/DDBJ whole genome shotgun (WGS) entry which is preliminary data.</text>
</comment>
<dbReference type="Gene3D" id="3.40.50.2000">
    <property type="entry name" value="Glycogen Phosphorylase B"/>
    <property type="match status" value="2"/>
</dbReference>
<dbReference type="EMBL" id="DSGB01000006">
    <property type="protein sequence ID" value="HER96836.1"/>
    <property type="molecule type" value="Genomic_DNA"/>
</dbReference>
<evidence type="ECO:0000313" key="3">
    <source>
        <dbReference type="EMBL" id="HER96836.1"/>
    </source>
</evidence>
<dbReference type="InterPro" id="IPR050194">
    <property type="entry name" value="Glycosyltransferase_grp1"/>
</dbReference>